<gene>
    <name evidence="3" type="ORF">HCU73_02590</name>
</gene>
<reference evidence="3 4" key="1">
    <citation type="submission" date="2020-04" db="EMBL/GenBank/DDBJ databases">
        <authorList>
            <person name="Yoon J."/>
        </authorList>
    </citation>
    <scope>NUCLEOTIDE SEQUENCE [LARGE SCALE GENOMIC DNA]</scope>
    <source>
        <strain evidence="3 4">KMU-115</strain>
    </source>
</reference>
<evidence type="ECO:0000256" key="1">
    <source>
        <dbReference type="SAM" id="Coils"/>
    </source>
</evidence>
<comment type="caution">
    <text evidence="3">The sequence shown here is derived from an EMBL/GenBank/DDBJ whole genome shotgun (WGS) entry which is preliminary data.</text>
</comment>
<keyword evidence="4" id="KW-1185">Reference proteome</keyword>
<keyword evidence="2" id="KW-1133">Transmembrane helix</keyword>
<evidence type="ECO:0000313" key="3">
    <source>
        <dbReference type="EMBL" id="NKX43464.1"/>
    </source>
</evidence>
<keyword evidence="2" id="KW-0472">Membrane</keyword>
<feature type="transmembrane region" description="Helical" evidence="2">
    <location>
        <begin position="262"/>
        <end position="284"/>
    </location>
</feature>
<organism evidence="3 4">
    <name type="scientific">Roseicyclus persicicus</name>
    <dbReference type="NCBI Taxonomy" id="2650661"/>
    <lineage>
        <taxon>Bacteria</taxon>
        <taxon>Pseudomonadati</taxon>
        <taxon>Pseudomonadota</taxon>
        <taxon>Alphaproteobacteria</taxon>
        <taxon>Rhodobacterales</taxon>
        <taxon>Roseobacteraceae</taxon>
        <taxon>Roseicyclus</taxon>
    </lineage>
</organism>
<proteinExistence type="predicted"/>
<evidence type="ECO:0000256" key="2">
    <source>
        <dbReference type="SAM" id="Phobius"/>
    </source>
</evidence>
<keyword evidence="2" id="KW-0812">Transmembrane</keyword>
<sequence length="415" mass="47783">MDGVSDQENSIRMPHPLSVELFSARSNKTTKLINNTSAESAVEGKHRWFEYRFEKPVYIQKIEVFGTGYDSWNEVSFEVSHIDGTKHNQEIKFDGSTSRVGIGKLCDSFRFRPDAKLLKSTTIDRVVVTGLTLDEFHAFEWAIKEFEQREKSLQSREAQKTTLIEEISERTKEKSQLASELGKTSAELQQATQQLESTRTTLSSERANAEQLRRTVAELIASRQEQETAIRKNEEKINELTREIRLFPSEIAGFVKEGNRNIYWYTALSIPFIIVIYVVLRALFSGAVDLTQVWREEQDIDIWTVFLTRLPFVIIAFALLEVCGYVVGRLVFEIIKINRQRLNLSKISIIAKDVSTAASHELELTEDERYEKEVQLKMELLREHMKEYVGQEFHYQGTAVQRLAEAFVSKLGPRG</sequence>
<dbReference type="EMBL" id="JAAZQQ010000001">
    <property type="protein sequence ID" value="NKX43464.1"/>
    <property type="molecule type" value="Genomic_DNA"/>
</dbReference>
<feature type="coiled-coil region" evidence="1">
    <location>
        <begin position="174"/>
        <end position="243"/>
    </location>
</feature>
<dbReference type="Proteomes" id="UP000526408">
    <property type="component" value="Unassembled WGS sequence"/>
</dbReference>
<keyword evidence="1" id="KW-0175">Coiled coil</keyword>
<name>A0A7X6GW47_9RHOB</name>
<dbReference type="AlphaFoldDB" id="A0A7X6GW47"/>
<protein>
    <submittedName>
        <fullName evidence="3">Uncharacterized protein</fullName>
    </submittedName>
</protein>
<feature type="transmembrane region" description="Helical" evidence="2">
    <location>
        <begin position="312"/>
        <end position="332"/>
    </location>
</feature>
<accession>A0A7X6GW47</accession>
<evidence type="ECO:0000313" key="4">
    <source>
        <dbReference type="Proteomes" id="UP000526408"/>
    </source>
</evidence>